<comment type="caution">
    <text evidence="1">The sequence shown here is derived from an EMBL/GenBank/DDBJ whole genome shotgun (WGS) entry which is preliminary data.</text>
</comment>
<gene>
    <name evidence="1" type="ORF">GPECTOR_71g541</name>
</gene>
<dbReference type="AlphaFoldDB" id="A0A150G4F2"/>
<protein>
    <submittedName>
        <fullName evidence="1">Uncharacterized protein</fullName>
    </submittedName>
</protein>
<accession>A0A150G4F2</accession>
<dbReference type="EMBL" id="LSYV01000072">
    <property type="protein sequence ID" value="KXZ44180.1"/>
    <property type="molecule type" value="Genomic_DNA"/>
</dbReference>
<dbReference type="Proteomes" id="UP000075714">
    <property type="component" value="Unassembled WGS sequence"/>
</dbReference>
<organism evidence="1 2">
    <name type="scientific">Gonium pectorale</name>
    <name type="common">Green alga</name>
    <dbReference type="NCBI Taxonomy" id="33097"/>
    <lineage>
        <taxon>Eukaryota</taxon>
        <taxon>Viridiplantae</taxon>
        <taxon>Chlorophyta</taxon>
        <taxon>core chlorophytes</taxon>
        <taxon>Chlorophyceae</taxon>
        <taxon>CS clade</taxon>
        <taxon>Chlamydomonadales</taxon>
        <taxon>Volvocaceae</taxon>
        <taxon>Gonium</taxon>
    </lineage>
</organism>
<sequence>MLPGLGAQVHLVPVGADLPGDALLIRDVVAAVRPDAIALESPPQYLKSYTSVAKALEPLLARLLAADPAGPAAARSCLTQAQREEYQQLLLSACRGASFKPDPEQLTQLFRLGSLPFVEWLVPAHLARTAPSGSRPGGAATTQPLLASCGLSREERSKSPAASLFLGREFDLYLEEVDGALGEGLVAELEAWRAALGDRLEGAGAERQLATLLAAWEAACCVGPEQQAELVARVEGRVREEAAGAARGGGEEVALEVVRTPADARVAARLVELASGQNVVRSCRRIVAVVGRVHLLSVEEELRRLAAAGRQ</sequence>
<dbReference type="OrthoDB" id="532086at2759"/>
<name>A0A150G4F2_GONPE</name>
<evidence type="ECO:0000313" key="1">
    <source>
        <dbReference type="EMBL" id="KXZ44180.1"/>
    </source>
</evidence>
<proteinExistence type="predicted"/>
<keyword evidence="2" id="KW-1185">Reference proteome</keyword>
<reference evidence="2" key="1">
    <citation type="journal article" date="2016" name="Nat. Commun.">
        <title>The Gonium pectorale genome demonstrates co-option of cell cycle regulation during the evolution of multicellularity.</title>
        <authorList>
            <person name="Hanschen E.R."/>
            <person name="Marriage T.N."/>
            <person name="Ferris P.J."/>
            <person name="Hamaji T."/>
            <person name="Toyoda A."/>
            <person name="Fujiyama A."/>
            <person name="Neme R."/>
            <person name="Noguchi H."/>
            <person name="Minakuchi Y."/>
            <person name="Suzuki M."/>
            <person name="Kawai-Toyooka H."/>
            <person name="Smith D.R."/>
            <person name="Sparks H."/>
            <person name="Anderson J."/>
            <person name="Bakaric R."/>
            <person name="Luria V."/>
            <person name="Karger A."/>
            <person name="Kirschner M.W."/>
            <person name="Durand P.M."/>
            <person name="Michod R.E."/>
            <person name="Nozaki H."/>
            <person name="Olson B.J."/>
        </authorList>
    </citation>
    <scope>NUCLEOTIDE SEQUENCE [LARGE SCALE GENOMIC DNA]</scope>
    <source>
        <strain evidence="2">NIES-2863</strain>
    </source>
</reference>
<evidence type="ECO:0000313" key="2">
    <source>
        <dbReference type="Proteomes" id="UP000075714"/>
    </source>
</evidence>